<proteinExistence type="predicted"/>
<dbReference type="Proteomes" id="UP001175271">
    <property type="component" value="Unassembled WGS sequence"/>
</dbReference>
<reference evidence="2" key="1">
    <citation type="submission" date="2023-06" db="EMBL/GenBank/DDBJ databases">
        <title>Genomic analysis of the entomopathogenic nematode Steinernema hermaphroditum.</title>
        <authorList>
            <person name="Schwarz E.M."/>
            <person name="Heppert J.K."/>
            <person name="Baniya A."/>
            <person name="Schwartz H.T."/>
            <person name="Tan C.-H."/>
            <person name="Antoshechkin I."/>
            <person name="Sternberg P.W."/>
            <person name="Goodrich-Blair H."/>
            <person name="Dillman A.R."/>
        </authorList>
    </citation>
    <scope>NUCLEOTIDE SEQUENCE</scope>
    <source>
        <strain evidence="2">PS9179</strain>
        <tissue evidence="2">Whole animal</tissue>
    </source>
</reference>
<dbReference type="Pfam" id="PF22927">
    <property type="entry name" value="INT1_R3"/>
    <property type="match status" value="1"/>
</dbReference>
<dbReference type="AlphaFoldDB" id="A0AA39LRT9"/>
<organism evidence="2 3">
    <name type="scientific">Steinernema hermaphroditum</name>
    <dbReference type="NCBI Taxonomy" id="289476"/>
    <lineage>
        <taxon>Eukaryota</taxon>
        <taxon>Metazoa</taxon>
        <taxon>Ecdysozoa</taxon>
        <taxon>Nematoda</taxon>
        <taxon>Chromadorea</taxon>
        <taxon>Rhabditida</taxon>
        <taxon>Tylenchina</taxon>
        <taxon>Panagrolaimomorpha</taxon>
        <taxon>Strongyloidoidea</taxon>
        <taxon>Steinernematidae</taxon>
        <taxon>Steinernema</taxon>
    </lineage>
</organism>
<gene>
    <name evidence="2" type="ORF">QR680_018902</name>
</gene>
<sequence>MPSPEEATTSQPFSMEKTSDADAILRELTDAGEANDFHINRLVNNYLLLCPEIVNDPGCSSDNSASLTKVRQMFASNSDAVYRLIRIIPYRAKKAAIEFLYATILSNVDQRLNVPFVVDCVAACVNATCIEAKCLPSPKQTAVFVEYCIVEVMKIITNSPPAKKEQLILKRLDIHASVVETVIAESEKKVDVIQHLLDLFKSQLSKLPRSAEDERKIEAIRRILSKLASIFPVFALNDAWLVNSATSPAAAEDMATHDRNLHQVILAMFLNYQKNDSSGGKACLDQVMTAAKIQPSVFVRHIPLLVSKLYTVSQFPMGVKRMKDVGYYDIFVSVLRAIIAADPESFESEMDILKVFEFYFEYFKTNITKTKSAFIELVKVLADVCLLYMERYNSSAQKYLLKKITYLIEMKKYCHEYVTLRVIINSLPNCPEKQALAVQNIRPRSHYQRDARERREYFKR</sequence>
<evidence type="ECO:0000313" key="3">
    <source>
        <dbReference type="Proteomes" id="UP001175271"/>
    </source>
</evidence>
<evidence type="ECO:0000259" key="1">
    <source>
        <dbReference type="Pfam" id="PF22927"/>
    </source>
</evidence>
<protein>
    <recommendedName>
        <fullName evidence="1">Integrator complex subunit 1 R3 domain-containing protein</fullName>
    </recommendedName>
</protein>
<accession>A0AA39LRT9</accession>
<dbReference type="EMBL" id="JAUCMV010000004">
    <property type="protein sequence ID" value="KAK0406939.1"/>
    <property type="molecule type" value="Genomic_DNA"/>
</dbReference>
<evidence type="ECO:0000313" key="2">
    <source>
        <dbReference type="EMBL" id="KAK0406939.1"/>
    </source>
</evidence>
<keyword evidence="3" id="KW-1185">Reference proteome</keyword>
<name>A0AA39LRT9_9BILA</name>
<comment type="caution">
    <text evidence="2">The sequence shown here is derived from an EMBL/GenBank/DDBJ whole genome shotgun (WGS) entry which is preliminary data.</text>
</comment>
<feature type="domain" description="Integrator complex subunit 1 R3" evidence="1">
    <location>
        <begin position="258"/>
        <end position="413"/>
    </location>
</feature>
<dbReference type="InterPro" id="IPR053964">
    <property type="entry name" value="INT1_R3"/>
</dbReference>